<dbReference type="EMBL" id="BQNB010018904">
    <property type="protein sequence ID" value="GJT79508.1"/>
    <property type="molecule type" value="Genomic_DNA"/>
</dbReference>
<organism evidence="4 5">
    <name type="scientific">Tanacetum coccineum</name>
    <dbReference type="NCBI Taxonomy" id="301880"/>
    <lineage>
        <taxon>Eukaryota</taxon>
        <taxon>Viridiplantae</taxon>
        <taxon>Streptophyta</taxon>
        <taxon>Embryophyta</taxon>
        <taxon>Tracheophyta</taxon>
        <taxon>Spermatophyta</taxon>
        <taxon>Magnoliopsida</taxon>
        <taxon>eudicotyledons</taxon>
        <taxon>Gunneridae</taxon>
        <taxon>Pentapetalae</taxon>
        <taxon>asterids</taxon>
        <taxon>campanulids</taxon>
        <taxon>Asterales</taxon>
        <taxon>Asteraceae</taxon>
        <taxon>Asteroideae</taxon>
        <taxon>Anthemideae</taxon>
        <taxon>Anthemidinae</taxon>
        <taxon>Tanacetum</taxon>
    </lineage>
</organism>
<dbReference type="Proteomes" id="UP001151760">
    <property type="component" value="Unassembled WGS sequence"/>
</dbReference>
<keyword evidence="1" id="KW-0175">Coiled coil</keyword>
<sequence length="897" mass="101898">MPALEDYSIFDFTRDDEDDGVEADINNLNTTIQVSHIPTIRIHKDHPLDQVIGDLQSATQTRNMSKNLKEHGFVSTIQQRTNHKDLQNCLFACFLSQEEPKKVIHALKDPSWIKAMQEELLQFKLQEVWTLVDLPNGKGAIGSKWVFRNKKDERRIVIRNKARLVTQGYTQEEGIDYDEVFAPVARIEAIRLFLAYASFKDFVVYQMNVKSAFLYGKIKEEVYVCQPLGFEDPDFPDRVYKQKKEGIFISQDKYVGEILKKFGFTEVKTASTPMETQKPLLKDKDGEKVDVHMYRSMIGSLMYLTSSRPDIMFAVCACVRYQVNPKVSHLHAVKRIFKYLKGQPKLDLWYPKDSPFDLVAYTDSDYAGASLDRKSTTGEAEYVAALSCCGQVLWIQNQLLDYGDCDEKKLIQMIKIHTDKNVADLLTKVFNLQALVDGKKIIITESTMRRDLQLEDAKGVDCLPNSTIFEQLTLMGKIFDVSKKQRPRKSKRKNTEIPQSSGPTDNVADEAVNEEMDDSLERAATTATSLDAEQDRGGGPRRQETMGDTIAQTRFKNVSKTSNDPLLARGNTLRSGEDSLKLNELMELCINLQQRVLDLETTKTTQANEIASLKRRVKKLERSNKSRTHGLKRMYRVGSSRRVESSKDEGLGEEDASKQGRRINAIDADEDITLVNDQDDADMFDVNDLDGDEVIVDNVDVVTTVSTASTITVSVAIATTTTTATITDVEVTLAQALAELKSAKPKAVKVVIQEPEQGTTTTTPTTIIFVPKPPQDKGKGIMIEEPVVEQVKPMKRLEQIRLDEELVFKLQAEEKEEERLAREKAHQTEEDNIAWDDVQAKIKVDYQLAQRLQAQEQEELTDEEKARLYVQFLEQRRKHFAAKRAEDKRNRPPTRAQ</sequence>
<evidence type="ECO:0000256" key="1">
    <source>
        <dbReference type="SAM" id="Coils"/>
    </source>
</evidence>
<comment type="caution">
    <text evidence="4">The sequence shown here is derived from an EMBL/GenBank/DDBJ whole genome shotgun (WGS) entry which is preliminary data.</text>
</comment>
<dbReference type="PANTHER" id="PTHR11439">
    <property type="entry name" value="GAG-POL-RELATED RETROTRANSPOSON"/>
    <property type="match status" value="1"/>
</dbReference>
<proteinExistence type="predicted"/>
<reference evidence="4" key="2">
    <citation type="submission" date="2022-01" db="EMBL/GenBank/DDBJ databases">
        <authorList>
            <person name="Yamashiro T."/>
            <person name="Shiraishi A."/>
            <person name="Satake H."/>
            <person name="Nakayama K."/>
        </authorList>
    </citation>
    <scope>NUCLEOTIDE SEQUENCE</scope>
</reference>
<accession>A0ABQ5GXJ3</accession>
<feature type="domain" description="Reverse transcriptase Ty1/copia-type" evidence="3">
    <location>
        <begin position="127"/>
        <end position="244"/>
    </location>
</feature>
<evidence type="ECO:0000259" key="3">
    <source>
        <dbReference type="Pfam" id="PF07727"/>
    </source>
</evidence>
<dbReference type="PANTHER" id="PTHR11439:SF495">
    <property type="entry name" value="REVERSE TRANSCRIPTASE, RNA-DEPENDENT DNA POLYMERASE-RELATED"/>
    <property type="match status" value="1"/>
</dbReference>
<evidence type="ECO:0000256" key="2">
    <source>
        <dbReference type="SAM" id="MobiDB-lite"/>
    </source>
</evidence>
<dbReference type="Pfam" id="PF07727">
    <property type="entry name" value="RVT_2"/>
    <property type="match status" value="1"/>
</dbReference>
<evidence type="ECO:0000313" key="5">
    <source>
        <dbReference type="Proteomes" id="UP001151760"/>
    </source>
</evidence>
<keyword evidence="5" id="KW-1185">Reference proteome</keyword>
<protein>
    <submittedName>
        <fullName evidence="4">Retrovirus-related pol polyprotein from transposon TNT 1-94</fullName>
    </submittedName>
</protein>
<feature type="compositionally biased region" description="Acidic residues" evidence="2">
    <location>
        <begin position="507"/>
        <end position="518"/>
    </location>
</feature>
<gene>
    <name evidence="4" type="ORF">Tco_1053850</name>
</gene>
<feature type="compositionally biased region" description="Basic and acidic residues" evidence="2">
    <location>
        <begin position="641"/>
        <end position="658"/>
    </location>
</feature>
<feature type="compositionally biased region" description="Basic and acidic residues" evidence="2">
    <location>
        <begin position="533"/>
        <end position="545"/>
    </location>
</feature>
<dbReference type="InterPro" id="IPR013103">
    <property type="entry name" value="RVT_2"/>
</dbReference>
<evidence type="ECO:0000313" key="4">
    <source>
        <dbReference type="EMBL" id="GJT79508.1"/>
    </source>
</evidence>
<feature type="coiled-coil region" evidence="1">
    <location>
        <begin position="582"/>
        <end position="623"/>
    </location>
</feature>
<reference evidence="4" key="1">
    <citation type="journal article" date="2022" name="Int. J. Mol. Sci.">
        <title>Draft Genome of Tanacetum Coccineum: Genomic Comparison of Closely Related Tanacetum-Family Plants.</title>
        <authorList>
            <person name="Yamashiro T."/>
            <person name="Shiraishi A."/>
            <person name="Nakayama K."/>
            <person name="Satake H."/>
        </authorList>
    </citation>
    <scope>NUCLEOTIDE SEQUENCE</scope>
</reference>
<feature type="region of interest" description="Disordered" evidence="2">
    <location>
        <begin position="637"/>
        <end position="660"/>
    </location>
</feature>
<name>A0ABQ5GXJ3_9ASTR</name>
<feature type="region of interest" description="Disordered" evidence="2">
    <location>
        <begin position="483"/>
        <end position="545"/>
    </location>
</feature>